<organism evidence="2 3">
    <name type="scientific">Gordonibacter urolithinfaciens</name>
    <dbReference type="NCBI Taxonomy" id="1335613"/>
    <lineage>
        <taxon>Bacteria</taxon>
        <taxon>Bacillati</taxon>
        <taxon>Actinomycetota</taxon>
        <taxon>Coriobacteriia</taxon>
        <taxon>Eggerthellales</taxon>
        <taxon>Eggerthellaceae</taxon>
        <taxon>Gordonibacter</taxon>
    </lineage>
</organism>
<dbReference type="RefSeq" id="WP_123649892.1">
    <property type="nucleotide sequence ID" value="NZ_CP168029.1"/>
</dbReference>
<accession>A0A7K0IB10</accession>
<proteinExistence type="predicted"/>
<reference evidence="2 3" key="1">
    <citation type="journal article" date="2019" name="Nat. Med.">
        <title>A library of human gut bacterial isolates paired with longitudinal multiomics data enables mechanistic microbiome research.</title>
        <authorList>
            <person name="Poyet M."/>
            <person name="Groussin M."/>
            <person name="Gibbons S.M."/>
            <person name="Avila-Pacheco J."/>
            <person name="Jiang X."/>
            <person name="Kearney S.M."/>
            <person name="Perrotta A.R."/>
            <person name="Berdy B."/>
            <person name="Zhao S."/>
            <person name="Lieberman T.D."/>
            <person name="Swanson P.K."/>
            <person name="Smith M."/>
            <person name="Roesemann S."/>
            <person name="Alexander J.E."/>
            <person name="Rich S.A."/>
            <person name="Livny J."/>
            <person name="Vlamakis H."/>
            <person name="Clish C."/>
            <person name="Bullock K."/>
            <person name="Deik A."/>
            <person name="Scott J."/>
            <person name="Pierce K.A."/>
            <person name="Xavier R.J."/>
            <person name="Alm E.J."/>
        </authorList>
    </citation>
    <scope>NUCLEOTIDE SEQUENCE [LARGE SCALE GENOMIC DNA]</scope>
    <source>
        <strain evidence="2 3">BIOML-A1</strain>
    </source>
</reference>
<evidence type="ECO:0000313" key="2">
    <source>
        <dbReference type="EMBL" id="MSA94592.1"/>
    </source>
</evidence>
<dbReference type="EMBL" id="WKZA01000018">
    <property type="protein sequence ID" value="MSA94592.1"/>
    <property type="molecule type" value="Genomic_DNA"/>
</dbReference>
<name>A0A7K0IB10_9ACTN</name>
<dbReference type="AlphaFoldDB" id="A0A7K0IB10"/>
<feature type="region of interest" description="Disordered" evidence="1">
    <location>
        <begin position="57"/>
        <end position="78"/>
    </location>
</feature>
<gene>
    <name evidence="2" type="ORF">GKG38_05880</name>
</gene>
<sequence>MKRELVFLAEDFYENDAEPDWKEIEHKVDRPYMVLLVKIEGAIWGLPFRSHIKHGHAARVRGHSRSGTAHPSRVRLAH</sequence>
<dbReference type="Proteomes" id="UP000462865">
    <property type="component" value="Unassembled WGS sequence"/>
</dbReference>
<comment type="caution">
    <text evidence="2">The sequence shown here is derived from an EMBL/GenBank/DDBJ whole genome shotgun (WGS) entry which is preliminary data.</text>
</comment>
<protein>
    <submittedName>
        <fullName evidence="2">Uncharacterized protein</fullName>
    </submittedName>
</protein>
<evidence type="ECO:0000313" key="3">
    <source>
        <dbReference type="Proteomes" id="UP000462865"/>
    </source>
</evidence>
<evidence type="ECO:0000256" key="1">
    <source>
        <dbReference type="SAM" id="MobiDB-lite"/>
    </source>
</evidence>